<protein>
    <submittedName>
        <fullName evidence="4">Pathway-specific regulatory protein</fullName>
    </submittedName>
</protein>
<evidence type="ECO:0000256" key="1">
    <source>
        <dbReference type="ARBA" id="ARBA00023242"/>
    </source>
</evidence>
<feature type="compositionally biased region" description="Polar residues" evidence="2">
    <location>
        <begin position="1"/>
        <end position="18"/>
    </location>
</feature>
<reference evidence="4" key="2">
    <citation type="journal article" date="2023" name="IMA Fungus">
        <title>Comparative genomic study of the Penicillium genus elucidates a diverse pangenome and 15 lateral gene transfer events.</title>
        <authorList>
            <person name="Petersen C."/>
            <person name="Sorensen T."/>
            <person name="Nielsen M.R."/>
            <person name="Sondergaard T.E."/>
            <person name="Sorensen J.L."/>
            <person name="Fitzpatrick D.A."/>
            <person name="Frisvad J.C."/>
            <person name="Nielsen K.L."/>
        </authorList>
    </citation>
    <scope>NUCLEOTIDE SEQUENCE</scope>
    <source>
        <strain evidence="4">IBT 26290</strain>
    </source>
</reference>
<feature type="domain" description="Xylanolytic transcriptional activator regulatory" evidence="3">
    <location>
        <begin position="171"/>
        <end position="349"/>
    </location>
</feature>
<dbReference type="Proteomes" id="UP001149163">
    <property type="component" value="Unassembled WGS sequence"/>
</dbReference>
<keyword evidence="5" id="KW-1185">Reference proteome</keyword>
<dbReference type="GO" id="GO:0003677">
    <property type="term" value="F:DNA binding"/>
    <property type="evidence" value="ECO:0007669"/>
    <property type="project" value="InterPro"/>
</dbReference>
<evidence type="ECO:0000259" key="3">
    <source>
        <dbReference type="Pfam" id="PF04082"/>
    </source>
</evidence>
<dbReference type="GO" id="GO:0006351">
    <property type="term" value="P:DNA-templated transcription"/>
    <property type="evidence" value="ECO:0007669"/>
    <property type="project" value="InterPro"/>
</dbReference>
<feature type="region of interest" description="Disordered" evidence="2">
    <location>
        <begin position="1"/>
        <end position="46"/>
    </location>
</feature>
<gene>
    <name evidence="4" type="ORF">N7482_002004</name>
</gene>
<dbReference type="GO" id="GO:0008270">
    <property type="term" value="F:zinc ion binding"/>
    <property type="evidence" value="ECO:0007669"/>
    <property type="project" value="InterPro"/>
</dbReference>
<dbReference type="PANTHER" id="PTHR47256">
    <property type="entry name" value="ZN(II)2CYS6 TRANSCRIPTION FACTOR (EUROFUNG)-RELATED"/>
    <property type="match status" value="1"/>
</dbReference>
<dbReference type="InterPro" id="IPR007219">
    <property type="entry name" value="XnlR_reg_dom"/>
</dbReference>
<comment type="caution">
    <text evidence="4">The sequence shown here is derived from an EMBL/GenBank/DDBJ whole genome shotgun (WGS) entry which is preliminary data.</text>
</comment>
<organism evidence="4 5">
    <name type="scientific">Penicillium canariense</name>
    <dbReference type="NCBI Taxonomy" id="189055"/>
    <lineage>
        <taxon>Eukaryota</taxon>
        <taxon>Fungi</taxon>
        <taxon>Dikarya</taxon>
        <taxon>Ascomycota</taxon>
        <taxon>Pezizomycotina</taxon>
        <taxon>Eurotiomycetes</taxon>
        <taxon>Eurotiomycetidae</taxon>
        <taxon>Eurotiales</taxon>
        <taxon>Aspergillaceae</taxon>
        <taxon>Penicillium</taxon>
    </lineage>
</organism>
<evidence type="ECO:0000256" key="2">
    <source>
        <dbReference type="SAM" id="MobiDB-lite"/>
    </source>
</evidence>
<reference evidence="4" key="1">
    <citation type="submission" date="2022-11" db="EMBL/GenBank/DDBJ databases">
        <authorList>
            <person name="Petersen C."/>
        </authorList>
    </citation>
    <scope>NUCLEOTIDE SEQUENCE</scope>
    <source>
        <strain evidence="4">IBT 26290</strain>
    </source>
</reference>
<evidence type="ECO:0000313" key="5">
    <source>
        <dbReference type="Proteomes" id="UP001149163"/>
    </source>
</evidence>
<accession>A0A9W9IGU7</accession>
<name>A0A9W9IGU7_9EURO</name>
<dbReference type="InterPro" id="IPR053187">
    <property type="entry name" value="Notoamide_regulator"/>
</dbReference>
<dbReference type="Pfam" id="PF04082">
    <property type="entry name" value="Fungal_trans"/>
    <property type="match status" value="1"/>
</dbReference>
<dbReference type="EMBL" id="JAPQKN010000001">
    <property type="protein sequence ID" value="KAJ5176127.1"/>
    <property type="molecule type" value="Genomic_DNA"/>
</dbReference>
<sequence length="653" mass="74450">MLNQVGETTEVSEPTNPANEDISHDSVAPGEGRGGREPSQANRHRAEVKRAIAAIPSEYRELIFDMYEAASQADRSREQTLFESVQDRKSAQQVRAFVDGMLANAGLSALNHQIVGHPSEILTEIEAEIGLPRARPRVMDIRYLCSIVPVRVPAKPWTTVTDDDDLVSHLISLYLTWGYPFYAFFCRETFVKHMKLGHPNSDFCSPLLVNALLANACFYSDYSEAYSLPGDVKRKGAHFLAEAEWHLRSHQIEGRSDTRLASLQATLLLYERYSMSGNDNFGYTMLHRAIEMAESLGIVNNAKEINLEASHFSKDMRRSIKRTAWGLFQIDTIVHMNFLRQSLIKSVNVDRISRNETPADEQWTPYPNDSVARPSHMSVYFDEACKLSFIARDASWTISRTDRDGNRKEELYGRLREWEKALPQIFELSQKPAPYVLILRMRYHTMVINLCCHDLQNDMTLTRTKEHTSGLTSSAREFGAMKAALLSARAIASLIRYFETEYGLEHSHQFAMYAINVSLFCLLAQEDFDILDRDFLSLTKAFSMIACRSQVGRHLFRAFKISIRSRSHIGTKQSPGKVPPAIKELFGPREDFNELDKWDYYAESLAEVDGEGSFLKNIVMDPTVPGLHDMLKWYESLSIGKEVQWRRSQQPAF</sequence>
<keyword evidence="1" id="KW-0539">Nucleus</keyword>
<dbReference type="PANTHER" id="PTHR47256:SF5">
    <property type="entry name" value="ZN(II)2CYS6 TRANSCRIPTION FACTOR (EUROFUNG)"/>
    <property type="match status" value="1"/>
</dbReference>
<proteinExistence type="predicted"/>
<dbReference type="GeneID" id="81423305"/>
<dbReference type="OrthoDB" id="2593732at2759"/>
<evidence type="ECO:0000313" key="4">
    <source>
        <dbReference type="EMBL" id="KAJ5176127.1"/>
    </source>
</evidence>
<dbReference type="CDD" id="cd12148">
    <property type="entry name" value="fungal_TF_MHR"/>
    <property type="match status" value="1"/>
</dbReference>
<dbReference type="AlphaFoldDB" id="A0A9W9IGU7"/>
<dbReference type="RefSeq" id="XP_056547735.1">
    <property type="nucleotide sequence ID" value="XM_056684129.1"/>
</dbReference>